<evidence type="ECO:0000313" key="1">
    <source>
        <dbReference type="EMBL" id="MEK6462742.1"/>
    </source>
</evidence>
<proteinExistence type="predicted"/>
<dbReference type="RefSeq" id="WP_345651163.1">
    <property type="nucleotide sequence ID" value="NZ_BAAAOD010000047.1"/>
</dbReference>
<evidence type="ECO:0000313" key="2">
    <source>
        <dbReference type="Proteomes" id="UP001367513"/>
    </source>
</evidence>
<name>A0ABU9A8N4_PSEA5</name>
<sequence>MLYRITPPNPVTWCDITHRTIGLAKQHPEADLDRLDWLPAERPLSDDFLRLAVRYGVATTTGIAVAAIDLAELGRAAEMRQLQVDGDQARAELYATPVMQELDRMFPGTIQTGAALDVKVRASMERAAEDSDRKLAEALEAPAQQELVDHWRRLGGHCAA</sequence>
<comment type="caution">
    <text evidence="1">The sequence shown here is derived from an EMBL/GenBank/DDBJ whole genome shotgun (WGS) entry which is preliminary data.</text>
</comment>
<keyword evidence="2" id="KW-1185">Reference proteome</keyword>
<dbReference type="Proteomes" id="UP001367513">
    <property type="component" value="Unassembled WGS sequence"/>
</dbReference>
<accession>A0ABU9A8N4</accession>
<reference evidence="1 2" key="1">
    <citation type="submission" date="2024-03" db="EMBL/GenBank/DDBJ databases">
        <title>Draft genome sequence of Pseudonocardia carboxydivorans JCM 14827.</title>
        <authorList>
            <person name="Duangmal K."/>
        </authorList>
    </citation>
    <scope>NUCLEOTIDE SEQUENCE [LARGE SCALE GENOMIC DNA]</scope>
    <source>
        <strain evidence="1 2">JCM 14827</strain>
    </source>
</reference>
<dbReference type="EMBL" id="JBBPIX010000001">
    <property type="protein sequence ID" value="MEK6462742.1"/>
    <property type="molecule type" value="Genomic_DNA"/>
</dbReference>
<protein>
    <recommendedName>
        <fullName evidence="3">DUF222 domain-containing protein</fullName>
    </recommendedName>
</protein>
<organism evidence="1 2">
    <name type="scientific">Pseudonocardia alni subsp. carboxydivorans</name>
    <dbReference type="NCBI Taxonomy" id="415010"/>
    <lineage>
        <taxon>Bacteria</taxon>
        <taxon>Bacillati</taxon>
        <taxon>Actinomycetota</taxon>
        <taxon>Actinomycetes</taxon>
        <taxon>Pseudonocardiales</taxon>
        <taxon>Pseudonocardiaceae</taxon>
        <taxon>Pseudonocardia</taxon>
    </lineage>
</organism>
<gene>
    <name evidence="1" type="ORF">WG925_03220</name>
</gene>
<evidence type="ECO:0008006" key="3">
    <source>
        <dbReference type="Google" id="ProtNLM"/>
    </source>
</evidence>